<evidence type="ECO:0008006" key="5">
    <source>
        <dbReference type="Google" id="ProtNLM"/>
    </source>
</evidence>
<dbReference type="AlphaFoldDB" id="W9XRX7"/>
<feature type="chain" id="PRO_5004932186" description="SAP domain-containing protein" evidence="2">
    <location>
        <begin position="22"/>
        <end position="538"/>
    </location>
</feature>
<comment type="caution">
    <text evidence="3">The sequence shown here is derived from an EMBL/GenBank/DDBJ whole genome shotgun (WGS) entry which is preliminary data.</text>
</comment>
<evidence type="ECO:0000256" key="2">
    <source>
        <dbReference type="SAM" id="SignalP"/>
    </source>
</evidence>
<dbReference type="OrthoDB" id="2527403at2759"/>
<dbReference type="Proteomes" id="UP000019478">
    <property type="component" value="Unassembled WGS sequence"/>
</dbReference>
<dbReference type="STRING" id="1182542.W9XRX7"/>
<gene>
    <name evidence="3" type="ORF">A1O3_06780</name>
</gene>
<dbReference type="HOGENOM" id="CLU_022672_1_0_1"/>
<dbReference type="EMBL" id="AMGY01000005">
    <property type="protein sequence ID" value="EXJ82963.1"/>
    <property type="molecule type" value="Genomic_DNA"/>
</dbReference>
<organism evidence="3 4">
    <name type="scientific">Capronia epimyces CBS 606.96</name>
    <dbReference type="NCBI Taxonomy" id="1182542"/>
    <lineage>
        <taxon>Eukaryota</taxon>
        <taxon>Fungi</taxon>
        <taxon>Dikarya</taxon>
        <taxon>Ascomycota</taxon>
        <taxon>Pezizomycotina</taxon>
        <taxon>Eurotiomycetes</taxon>
        <taxon>Chaetothyriomycetidae</taxon>
        <taxon>Chaetothyriales</taxon>
        <taxon>Herpotrichiellaceae</taxon>
        <taxon>Capronia</taxon>
    </lineage>
</organism>
<dbReference type="GeneID" id="19170886"/>
<reference evidence="3 4" key="1">
    <citation type="submission" date="2013-03" db="EMBL/GenBank/DDBJ databases">
        <title>The Genome Sequence of Capronia epimyces CBS 606.96.</title>
        <authorList>
            <consortium name="The Broad Institute Genomics Platform"/>
            <person name="Cuomo C."/>
            <person name="de Hoog S."/>
            <person name="Gorbushina A."/>
            <person name="Walker B."/>
            <person name="Young S.K."/>
            <person name="Zeng Q."/>
            <person name="Gargeya S."/>
            <person name="Fitzgerald M."/>
            <person name="Haas B."/>
            <person name="Abouelleil A."/>
            <person name="Allen A.W."/>
            <person name="Alvarado L."/>
            <person name="Arachchi H.M."/>
            <person name="Berlin A.M."/>
            <person name="Chapman S.B."/>
            <person name="Gainer-Dewar J."/>
            <person name="Goldberg J."/>
            <person name="Griggs A."/>
            <person name="Gujja S."/>
            <person name="Hansen M."/>
            <person name="Howarth C."/>
            <person name="Imamovic A."/>
            <person name="Ireland A."/>
            <person name="Larimer J."/>
            <person name="McCowan C."/>
            <person name="Murphy C."/>
            <person name="Pearson M."/>
            <person name="Poon T.W."/>
            <person name="Priest M."/>
            <person name="Roberts A."/>
            <person name="Saif S."/>
            <person name="Shea T."/>
            <person name="Sisk P."/>
            <person name="Sykes S."/>
            <person name="Wortman J."/>
            <person name="Nusbaum C."/>
            <person name="Birren B."/>
        </authorList>
    </citation>
    <scope>NUCLEOTIDE SEQUENCE [LARGE SCALE GENOMIC DNA]</scope>
    <source>
        <strain evidence="3 4">CBS 606.96</strain>
    </source>
</reference>
<evidence type="ECO:0000313" key="4">
    <source>
        <dbReference type="Proteomes" id="UP000019478"/>
    </source>
</evidence>
<evidence type="ECO:0000313" key="3">
    <source>
        <dbReference type="EMBL" id="EXJ82963.1"/>
    </source>
</evidence>
<dbReference type="eggNOG" id="ENOG502RNIV">
    <property type="taxonomic scope" value="Eukaryota"/>
</dbReference>
<proteinExistence type="predicted"/>
<protein>
    <recommendedName>
        <fullName evidence="5">SAP domain-containing protein</fullName>
    </recommendedName>
</protein>
<sequence>MKLSFSKLLVVALASTEAVAASTWFSKAVYNKWHETELERWLSDHDVPYPSPADRKDLENLVKDNWQAKVADPVSSAGDKATDHYGTVKDWIFDSWTDSSLKAFLDYHKIPAPQPRTRDSLLTTVRQNYDTAAKKLGEYASYPGDWLYQSWSESDLKEWLDERGIPVPQPSTRDKLIAKVRRHARQASSSASNLASAASASYSSGISHATKSAASAQASLTDALFDAWSDSQLKDFLDSHGVPVPQGSKKNELIALARKHRAQAEKSASSLSGSAASAYGAATSSAGNQFAKATDDVSLKAEDAFHKAIDSWSDSRLKAYLDSRGVPVPQGSKRDELLKQVRLNKHKAATGWSAWTFDTWTLENLKNYVAANGKKAKKNANASRQELLKQAQDSYASASKAGGSNYASITNYLAKQTDAAKDTAFDTWSDSDLKDYLDSYGVPNYQGSTTNELRAEAKKQANYFRYGSSSPSETIYERIKSGLQWILGQAQGSASSASATVSASGSSAASAASKTASKSASSASKVASKSASSAKAEL</sequence>
<evidence type="ECO:0000256" key="1">
    <source>
        <dbReference type="SAM" id="MobiDB-lite"/>
    </source>
</evidence>
<accession>W9XRX7</accession>
<dbReference type="RefSeq" id="XP_007735086.1">
    <property type="nucleotide sequence ID" value="XM_007736896.1"/>
</dbReference>
<feature type="region of interest" description="Disordered" evidence="1">
    <location>
        <begin position="514"/>
        <end position="538"/>
    </location>
</feature>
<keyword evidence="4" id="KW-1185">Reference proteome</keyword>
<keyword evidence="2" id="KW-0732">Signal</keyword>
<name>W9XRX7_9EURO</name>
<feature type="signal peptide" evidence="2">
    <location>
        <begin position="1"/>
        <end position="21"/>
    </location>
</feature>
<dbReference type="InterPro" id="IPR018803">
    <property type="entry name" value="Ish1/Msc1-like"/>
</dbReference>
<dbReference type="Pfam" id="PF10281">
    <property type="entry name" value="Ish1"/>
    <property type="match status" value="7"/>
</dbReference>